<dbReference type="PANTHER" id="PTHR32309">
    <property type="entry name" value="TYROSINE-PROTEIN KINASE"/>
    <property type="match status" value="1"/>
</dbReference>
<dbReference type="Proteomes" id="UP001569414">
    <property type="component" value="Unassembled WGS sequence"/>
</dbReference>
<keyword evidence="1" id="KW-0472">Membrane</keyword>
<keyword evidence="1" id="KW-1133">Transmembrane helix</keyword>
<gene>
    <name evidence="2" type="ORF">ACCI51_00190</name>
</gene>
<accession>A0ABV4NHZ2</accession>
<protein>
    <recommendedName>
        <fullName evidence="4">Capsular polysaccharide transport system permease protein</fullName>
    </recommendedName>
</protein>
<sequence length="411" mass="45908">MNMEVNCSSVSTEKKKSVRKILELFALKIRYLIASILREKKQGSSGGLFRRHFGFTLFVLLPLLVVGLYYMFWVSERYVSITQLIVKDTASSPGSSPGLGFLIPGMGADNQDAFLVVNYIQSLDMALYLDKELKLADYYKSSSHDLFSRLARDATQEDYLAYYREHTAVGHDEATGIITIEIQAFDPIFARLLIETVTQKSEDFVNAVSNQLADKQVAFVKNEVELAQSKLRITKQDILDFQNSNNVVSPEELTKGISSIIQNLEARLAEQRAKLTAAKTYLNTDSSQIISMQAEIGALEKQIELEKIRLVGIGDEEGEHRLNTLGAHFQNLELDLQFATDAYAASLKALGSARMEASGKLKHLMVVTQPSLAEEAEYPHKLYNLASLAVILLLLFGIAKMLVASIRDHRM</sequence>
<feature type="transmembrane region" description="Helical" evidence="1">
    <location>
        <begin position="382"/>
        <end position="403"/>
    </location>
</feature>
<dbReference type="RefSeq" id="WP_371842177.1">
    <property type="nucleotide sequence ID" value="NZ_JBGMEL010000001.1"/>
</dbReference>
<dbReference type="EMBL" id="JBGMEL010000001">
    <property type="protein sequence ID" value="MFA0788945.1"/>
    <property type="molecule type" value="Genomic_DNA"/>
</dbReference>
<reference evidence="2 3" key="1">
    <citation type="submission" date="2024-08" db="EMBL/GenBank/DDBJ databases">
        <authorList>
            <person name="Ishaq N."/>
        </authorList>
    </citation>
    <scope>NUCLEOTIDE SEQUENCE [LARGE SCALE GENOMIC DNA]</scope>
    <source>
        <strain evidence="2 3">JCM 30400</strain>
    </source>
</reference>
<organism evidence="2 3">
    <name type="scientific">Microbulbifer echini</name>
    <dbReference type="NCBI Taxonomy" id="1529067"/>
    <lineage>
        <taxon>Bacteria</taxon>
        <taxon>Pseudomonadati</taxon>
        <taxon>Pseudomonadota</taxon>
        <taxon>Gammaproteobacteria</taxon>
        <taxon>Cellvibrionales</taxon>
        <taxon>Microbulbiferaceae</taxon>
        <taxon>Microbulbifer</taxon>
    </lineage>
</organism>
<evidence type="ECO:0000256" key="1">
    <source>
        <dbReference type="SAM" id="Phobius"/>
    </source>
</evidence>
<dbReference type="PANTHER" id="PTHR32309:SF13">
    <property type="entry name" value="FERRIC ENTEROBACTIN TRANSPORT PROTEIN FEPE"/>
    <property type="match status" value="1"/>
</dbReference>
<keyword evidence="3" id="KW-1185">Reference proteome</keyword>
<evidence type="ECO:0008006" key="4">
    <source>
        <dbReference type="Google" id="ProtNLM"/>
    </source>
</evidence>
<feature type="transmembrane region" description="Helical" evidence="1">
    <location>
        <begin position="53"/>
        <end position="73"/>
    </location>
</feature>
<evidence type="ECO:0000313" key="2">
    <source>
        <dbReference type="EMBL" id="MFA0788945.1"/>
    </source>
</evidence>
<comment type="caution">
    <text evidence="2">The sequence shown here is derived from an EMBL/GenBank/DDBJ whole genome shotgun (WGS) entry which is preliminary data.</text>
</comment>
<dbReference type="InterPro" id="IPR050445">
    <property type="entry name" value="Bact_polysacc_biosynth/exp"/>
</dbReference>
<proteinExistence type="predicted"/>
<evidence type="ECO:0000313" key="3">
    <source>
        <dbReference type="Proteomes" id="UP001569414"/>
    </source>
</evidence>
<keyword evidence="1" id="KW-0812">Transmembrane</keyword>
<name>A0ABV4NHZ2_9GAMM</name>